<dbReference type="OrthoDB" id="894187at2"/>
<organism evidence="1 2">
    <name type="scientific">Hymenobacter gummosus</name>
    <dbReference type="NCBI Taxonomy" id="1776032"/>
    <lineage>
        <taxon>Bacteria</taxon>
        <taxon>Pseudomonadati</taxon>
        <taxon>Bacteroidota</taxon>
        <taxon>Cytophagia</taxon>
        <taxon>Cytophagales</taxon>
        <taxon>Hymenobacteraceae</taxon>
        <taxon>Hymenobacter</taxon>
    </lineage>
</organism>
<keyword evidence="2" id="KW-1185">Reference proteome</keyword>
<proteinExistence type="predicted"/>
<evidence type="ECO:0000313" key="2">
    <source>
        <dbReference type="Proteomes" id="UP000282184"/>
    </source>
</evidence>
<name>A0A431U290_9BACT</name>
<dbReference type="RefSeq" id="WP_126693831.1">
    <property type="nucleotide sequence ID" value="NZ_RXOF01000007.1"/>
</dbReference>
<dbReference type="SUPFAM" id="SSF52091">
    <property type="entry name" value="SpoIIaa-like"/>
    <property type="match status" value="1"/>
</dbReference>
<evidence type="ECO:0000313" key="1">
    <source>
        <dbReference type="EMBL" id="RTQ49300.1"/>
    </source>
</evidence>
<dbReference type="InterPro" id="IPR036513">
    <property type="entry name" value="STAS_dom_sf"/>
</dbReference>
<gene>
    <name evidence="1" type="ORF">EJV47_14260</name>
</gene>
<evidence type="ECO:0008006" key="3">
    <source>
        <dbReference type="Google" id="ProtNLM"/>
    </source>
</evidence>
<accession>A0A431U290</accession>
<dbReference type="Proteomes" id="UP000282184">
    <property type="component" value="Unassembled WGS sequence"/>
</dbReference>
<dbReference type="AlphaFoldDB" id="A0A431U290"/>
<sequence>MLGFYSYRQPTAHLLQLDLNGPDPVQQARRLVQNAAGTRPGPLCLLIDCRQLQCLRTHGLGHFASQLLLIRLLGVGLLLHHVAPPLARRLRLLRLDTVLELARPADGQQPAAAA</sequence>
<protein>
    <recommendedName>
        <fullName evidence="3">STAS domain-containing protein</fullName>
    </recommendedName>
</protein>
<reference evidence="1 2" key="1">
    <citation type="submission" date="2018-12" db="EMBL/GenBank/DDBJ databases">
        <title>Hymenobacter gummosus sp. nov., isolated from a spring.</title>
        <authorList>
            <person name="Nie L."/>
        </authorList>
    </citation>
    <scope>NUCLEOTIDE SEQUENCE [LARGE SCALE GENOMIC DNA]</scope>
    <source>
        <strain evidence="1 2">KCTC 52166</strain>
    </source>
</reference>
<comment type="caution">
    <text evidence="1">The sequence shown here is derived from an EMBL/GenBank/DDBJ whole genome shotgun (WGS) entry which is preliminary data.</text>
</comment>
<dbReference type="EMBL" id="RXOF01000007">
    <property type="protein sequence ID" value="RTQ49300.1"/>
    <property type="molecule type" value="Genomic_DNA"/>
</dbReference>
<dbReference type="Gene3D" id="3.30.750.24">
    <property type="entry name" value="STAS domain"/>
    <property type="match status" value="1"/>
</dbReference>